<dbReference type="InterPro" id="IPR016181">
    <property type="entry name" value="Acyl_CoA_acyltransferase"/>
</dbReference>
<accession>A0A7W7Q2P1</accession>
<sequence length="335" mass="36560">MNVTVHDPRHDPPPTGWSGFVARHHLHAPWDYALMGVEAWLSRNPPLLVVAHADGEVVGAMAVMVCVPGRGDNYAPPRTHRLTPTVAQVYQPWLGGEGFVVPSGDVEVVRALEKGVRARLGPPLLGLVYRNVPASLAPMVAGRGRLVRPVTPAASVLENRFADEDEWLASLSRNRRKNVRRIDRLIAADTSLAVRFAAARSDVDGTVLAGLLRTHRAKFGGQPFDPRTPVAGAYLAAAVRRADVHTLTYSDVDGQVVAFSTYLDHPVTPVLQFWASREDRGHLYFDCHARAIRHVIATGRRQLSAGRAKFEQKESLGFGAYPMRVVGVPGPLVGR</sequence>
<keyword evidence="3" id="KW-1185">Reference proteome</keyword>
<organism evidence="2 3">
    <name type="scientific">Actinophytocola algeriensis</name>
    <dbReference type="NCBI Taxonomy" id="1768010"/>
    <lineage>
        <taxon>Bacteria</taxon>
        <taxon>Bacillati</taxon>
        <taxon>Actinomycetota</taxon>
        <taxon>Actinomycetes</taxon>
        <taxon>Pseudonocardiales</taxon>
        <taxon>Pseudonocardiaceae</taxon>
    </lineage>
</organism>
<dbReference type="SUPFAM" id="SSF55729">
    <property type="entry name" value="Acyl-CoA N-acyltransferases (Nat)"/>
    <property type="match status" value="1"/>
</dbReference>
<feature type="domain" description="BioF2-like acetyltransferase" evidence="1">
    <location>
        <begin position="173"/>
        <end position="311"/>
    </location>
</feature>
<dbReference type="EMBL" id="JACHJQ010000002">
    <property type="protein sequence ID" value="MBB4905733.1"/>
    <property type="molecule type" value="Genomic_DNA"/>
</dbReference>
<reference evidence="2 3" key="1">
    <citation type="submission" date="2020-08" db="EMBL/GenBank/DDBJ databases">
        <title>Genomic Encyclopedia of Type Strains, Phase III (KMG-III): the genomes of soil and plant-associated and newly described type strains.</title>
        <authorList>
            <person name="Whitman W."/>
        </authorList>
    </citation>
    <scope>NUCLEOTIDE SEQUENCE [LARGE SCALE GENOMIC DNA]</scope>
    <source>
        <strain evidence="2 3">CECT 8960</strain>
    </source>
</reference>
<protein>
    <recommendedName>
        <fullName evidence="1">BioF2-like acetyltransferase domain-containing protein</fullName>
    </recommendedName>
</protein>
<name>A0A7W7Q2P1_9PSEU</name>
<evidence type="ECO:0000313" key="2">
    <source>
        <dbReference type="EMBL" id="MBB4905733.1"/>
    </source>
</evidence>
<dbReference type="AlphaFoldDB" id="A0A7W7Q2P1"/>
<dbReference type="Proteomes" id="UP000520767">
    <property type="component" value="Unassembled WGS sequence"/>
</dbReference>
<dbReference type="Gene3D" id="3.40.630.30">
    <property type="match status" value="1"/>
</dbReference>
<proteinExistence type="predicted"/>
<dbReference type="InterPro" id="IPR038740">
    <property type="entry name" value="BioF2-like_GNAT_dom"/>
</dbReference>
<evidence type="ECO:0000313" key="3">
    <source>
        <dbReference type="Proteomes" id="UP000520767"/>
    </source>
</evidence>
<evidence type="ECO:0000259" key="1">
    <source>
        <dbReference type="Pfam" id="PF13480"/>
    </source>
</evidence>
<comment type="caution">
    <text evidence="2">The sequence shown here is derived from an EMBL/GenBank/DDBJ whole genome shotgun (WGS) entry which is preliminary data.</text>
</comment>
<gene>
    <name evidence="2" type="ORF">FHR82_001950</name>
</gene>
<dbReference type="RefSeq" id="WP_184809918.1">
    <property type="nucleotide sequence ID" value="NZ_JACHJQ010000002.1"/>
</dbReference>
<dbReference type="Pfam" id="PF13480">
    <property type="entry name" value="Acetyltransf_6"/>
    <property type="match status" value="1"/>
</dbReference>